<dbReference type="Proteomes" id="UP001451571">
    <property type="component" value="Chromosome"/>
</dbReference>
<dbReference type="SUPFAM" id="SSF53335">
    <property type="entry name" value="S-adenosyl-L-methionine-dependent methyltransferases"/>
    <property type="match status" value="1"/>
</dbReference>
<keyword evidence="3" id="KW-1185">Reference proteome</keyword>
<reference evidence="2 3" key="1">
    <citation type="submission" date="2024-02" db="EMBL/GenBank/DDBJ databases">
        <title>Bacterial strain from lacustrine sediment.</title>
        <authorList>
            <person name="Petit C."/>
            <person name="Fadhlaoui K."/>
        </authorList>
    </citation>
    <scope>NUCLEOTIDE SEQUENCE [LARGE SCALE GENOMIC DNA]</scope>
    <source>
        <strain evidence="2 3">IPX-CK</strain>
    </source>
</reference>
<sequence length="218" mass="24843">MGDIKTAYKSSKSIYDDTLTQKKWWSKLYISMFWGGVDDTEIANRILKMIPDNFNGKILDVPVGTAVFTLSKYKMLNSADITCLDYSDDMLSLASKRFEDMGLSNITCMQGDVGNLEFEDNTFDILLSMNGFHAFPDKGKAFSETTRVLKHGGIFCGCFYIKGENKISDFVVRSFLSKKGWFTPPFQTFEELENVLHGLYSKVELFNEQSIAYFKCIK</sequence>
<dbReference type="InterPro" id="IPR029063">
    <property type="entry name" value="SAM-dependent_MTases_sf"/>
</dbReference>
<feature type="domain" description="Methyltransferase" evidence="1">
    <location>
        <begin position="58"/>
        <end position="153"/>
    </location>
</feature>
<proteinExistence type="predicted"/>
<gene>
    <name evidence="2" type="ORF">V6984_11175</name>
</gene>
<evidence type="ECO:0000313" key="3">
    <source>
        <dbReference type="Proteomes" id="UP001451571"/>
    </source>
</evidence>
<name>A0ABZ3F3X7_9FIRM</name>
<dbReference type="EC" id="2.1.-.-" evidence="2"/>
<keyword evidence="2" id="KW-0489">Methyltransferase</keyword>
<organism evidence="2 3">
    <name type="scientific">Kineothrix sedimenti</name>
    <dbReference type="NCBI Taxonomy" id="3123317"/>
    <lineage>
        <taxon>Bacteria</taxon>
        <taxon>Bacillati</taxon>
        <taxon>Bacillota</taxon>
        <taxon>Clostridia</taxon>
        <taxon>Lachnospirales</taxon>
        <taxon>Lachnospiraceae</taxon>
        <taxon>Kineothrix</taxon>
    </lineage>
</organism>
<dbReference type="Pfam" id="PF13649">
    <property type="entry name" value="Methyltransf_25"/>
    <property type="match status" value="1"/>
</dbReference>
<dbReference type="GO" id="GO:0032259">
    <property type="term" value="P:methylation"/>
    <property type="evidence" value="ECO:0007669"/>
    <property type="project" value="UniProtKB-KW"/>
</dbReference>
<dbReference type="GO" id="GO:0008168">
    <property type="term" value="F:methyltransferase activity"/>
    <property type="evidence" value="ECO:0007669"/>
    <property type="project" value="UniProtKB-KW"/>
</dbReference>
<dbReference type="CDD" id="cd02440">
    <property type="entry name" value="AdoMet_MTases"/>
    <property type="match status" value="1"/>
</dbReference>
<evidence type="ECO:0000259" key="1">
    <source>
        <dbReference type="Pfam" id="PF13649"/>
    </source>
</evidence>
<dbReference type="EMBL" id="CP146256">
    <property type="protein sequence ID" value="XAH76288.1"/>
    <property type="molecule type" value="Genomic_DNA"/>
</dbReference>
<protein>
    <submittedName>
        <fullName evidence="2">Class I SAM-dependent methyltransferase</fullName>
        <ecNumber evidence="2">2.1.-.-</ecNumber>
    </submittedName>
</protein>
<accession>A0ABZ3F3X7</accession>
<dbReference type="InterPro" id="IPR041698">
    <property type="entry name" value="Methyltransf_25"/>
</dbReference>
<keyword evidence="2" id="KW-0808">Transferase</keyword>
<dbReference type="PANTHER" id="PTHR43591">
    <property type="entry name" value="METHYLTRANSFERASE"/>
    <property type="match status" value="1"/>
</dbReference>
<dbReference type="RefSeq" id="WP_342759861.1">
    <property type="nucleotide sequence ID" value="NZ_CP146256.1"/>
</dbReference>
<evidence type="ECO:0000313" key="2">
    <source>
        <dbReference type="EMBL" id="XAH76288.1"/>
    </source>
</evidence>
<dbReference type="Gene3D" id="3.40.50.150">
    <property type="entry name" value="Vaccinia Virus protein VP39"/>
    <property type="match status" value="1"/>
</dbReference>